<dbReference type="PANTHER" id="PTHR46018">
    <property type="entry name" value="ZINC PHOSPHODIESTERASE ELAC PROTEIN 1"/>
    <property type="match status" value="1"/>
</dbReference>
<evidence type="ECO:0000259" key="1">
    <source>
        <dbReference type="SMART" id="SM00849"/>
    </source>
</evidence>
<dbReference type="SMART" id="SM00849">
    <property type="entry name" value="Lactamase_B"/>
    <property type="match status" value="1"/>
</dbReference>
<dbReference type="Proteomes" id="UP000886043">
    <property type="component" value="Unassembled WGS sequence"/>
</dbReference>
<reference evidence="2" key="1">
    <citation type="journal article" date="2020" name="mSystems">
        <title>Genome- and Community-Level Interaction Insights into Carbon Utilization and Element Cycling Functions of Hydrothermarchaeota in Hydrothermal Sediment.</title>
        <authorList>
            <person name="Zhou Z."/>
            <person name="Liu Y."/>
            <person name="Xu W."/>
            <person name="Pan J."/>
            <person name="Luo Z.H."/>
            <person name="Li M."/>
        </authorList>
    </citation>
    <scope>NUCLEOTIDE SEQUENCE [LARGE SCALE GENOMIC DNA]</scope>
    <source>
        <strain evidence="2">HyVt-483</strain>
    </source>
</reference>
<name>A0A7C3GTI6_9BACT</name>
<sequence length="253" mass="28105">MELTILGSGTGWPRRERNAAGYVLRAGDWVLLLDCGPGTLRRLTEAGVDINELDLLFLSHWHPDHVSDLVPYLFATRYGLGFTRGRPVRLISAEGIRDFLTALRQAYGHWIDPPEGLLQIMERPRGVRSRLEFPGLVLETAPARHNPESLALRVEAEGRVLVYTGDTEYSPEITELSRGADLLLAECACPEDRPVEGHSTPSQAARMAAEAGVSRLVLTHFYPPCDQADLLTPARKFFSGEILLARDLLRITI</sequence>
<dbReference type="PANTHER" id="PTHR46018:SF2">
    <property type="entry name" value="ZINC PHOSPHODIESTERASE ELAC PROTEIN 1"/>
    <property type="match status" value="1"/>
</dbReference>
<organism evidence="2">
    <name type="scientific">Thermosulfurimonas dismutans</name>
    <dbReference type="NCBI Taxonomy" id="999894"/>
    <lineage>
        <taxon>Bacteria</taxon>
        <taxon>Pseudomonadati</taxon>
        <taxon>Thermodesulfobacteriota</taxon>
        <taxon>Thermodesulfobacteria</taxon>
        <taxon>Thermodesulfobacteriales</taxon>
        <taxon>Thermodesulfobacteriaceae</taxon>
        <taxon>Thermosulfurimonas</taxon>
    </lineage>
</organism>
<dbReference type="CDD" id="cd16272">
    <property type="entry name" value="RNaseZ_MBL-fold"/>
    <property type="match status" value="1"/>
</dbReference>
<accession>A0A7C3GTI6</accession>
<dbReference type="EMBL" id="DRMH01000030">
    <property type="protein sequence ID" value="HFC97403.1"/>
    <property type="molecule type" value="Genomic_DNA"/>
</dbReference>
<dbReference type="GO" id="GO:0042781">
    <property type="term" value="F:3'-tRNA processing endoribonuclease activity"/>
    <property type="evidence" value="ECO:0007669"/>
    <property type="project" value="TreeGrafter"/>
</dbReference>
<dbReference type="InterPro" id="IPR036866">
    <property type="entry name" value="RibonucZ/Hydroxyglut_hydro"/>
</dbReference>
<proteinExistence type="predicted"/>
<evidence type="ECO:0000313" key="2">
    <source>
        <dbReference type="EMBL" id="HFC97403.1"/>
    </source>
</evidence>
<gene>
    <name evidence="2" type="ORF">ENJ40_02945</name>
</gene>
<dbReference type="Pfam" id="PF12706">
    <property type="entry name" value="Lactamase_B_2"/>
    <property type="match status" value="1"/>
</dbReference>
<feature type="domain" description="Metallo-beta-lactamase" evidence="1">
    <location>
        <begin position="18"/>
        <end position="220"/>
    </location>
</feature>
<comment type="caution">
    <text evidence="2">The sequence shown here is derived from an EMBL/GenBank/DDBJ whole genome shotgun (WGS) entry which is preliminary data.</text>
</comment>
<dbReference type="InterPro" id="IPR001279">
    <property type="entry name" value="Metallo-B-lactamas"/>
</dbReference>
<dbReference type="Gene3D" id="3.60.15.10">
    <property type="entry name" value="Ribonuclease Z/Hydroxyacylglutathione hydrolase-like"/>
    <property type="match status" value="1"/>
</dbReference>
<dbReference type="AlphaFoldDB" id="A0A7C3GTI6"/>
<protein>
    <submittedName>
        <fullName evidence="2">Ribonuclease Z</fullName>
    </submittedName>
</protein>
<dbReference type="SUPFAM" id="SSF56281">
    <property type="entry name" value="Metallo-hydrolase/oxidoreductase"/>
    <property type="match status" value="1"/>
</dbReference>